<evidence type="ECO:0000256" key="1">
    <source>
        <dbReference type="SAM" id="Phobius"/>
    </source>
</evidence>
<feature type="transmembrane region" description="Helical" evidence="1">
    <location>
        <begin position="232"/>
        <end position="251"/>
    </location>
</feature>
<evidence type="ECO:0000313" key="3">
    <source>
        <dbReference type="Proteomes" id="UP000092018"/>
    </source>
</evidence>
<protein>
    <recommendedName>
        <fullName evidence="4">TIGR03747 family integrating conjugative element membrane protein</fullName>
    </recommendedName>
</protein>
<dbReference type="RefSeq" id="WP_065211390.1">
    <property type="nucleotide sequence ID" value="NZ_CP016179.1"/>
</dbReference>
<feature type="transmembrane region" description="Helical" evidence="1">
    <location>
        <begin position="169"/>
        <end position="188"/>
    </location>
</feature>
<reference evidence="2 3" key="1">
    <citation type="submission" date="2016-06" db="EMBL/GenBank/DDBJ databases">
        <title>Adaptive Radiation by Waves of Gene Transfer Leads to Fine-Scale Resource Partitioning in Marine Microbes.</title>
        <authorList>
            <person name="Hehemann J.-H."/>
            <person name="Arevalo P."/>
            <person name="Datta M.S."/>
            <person name="Yu X."/>
            <person name="Corzett C."/>
            <person name="Henschel A."/>
            <person name="Preheim S.P."/>
            <person name="Timberlake S."/>
            <person name="Alm E.J."/>
            <person name="Polz M.F."/>
        </authorList>
    </citation>
    <scope>NUCLEOTIDE SEQUENCE [LARGE SCALE GENOMIC DNA]</scope>
    <source>
        <strain evidence="2 3">FF50</strain>
        <plasmid evidence="2 3">unnamed1</plasmid>
    </source>
</reference>
<keyword evidence="1" id="KW-0812">Transmembrane</keyword>
<keyword evidence="1" id="KW-1133">Transmembrane helix</keyword>
<name>A0AAN1CUD4_9VIBR</name>
<organism evidence="2 3">
    <name type="scientific">Vibrio breoganii</name>
    <dbReference type="NCBI Taxonomy" id="553239"/>
    <lineage>
        <taxon>Bacteria</taxon>
        <taxon>Pseudomonadati</taxon>
        <taxon>Pseudomonadota</taxon>
        <taxon>Gammaproteobacteria</taxon>
        <taxon>Vibrionales</taxon>
        <taxon>Vibrionaceae</taxon>
        <taxon>Vibrio</taxon>
    </lineage>
</organism>
<evidence type="ECO:0000313" key="2">
    <source>
        <dbReference type="EMBL" id="ANO35631.1"/>
    </source>
</evidence>
<dbReference type="EMBL" id="CP016179">
    <property type="protein sequence ID" value="ANO35631.1"/>
    <property type="molecule type" value="Genomic_DNA"/>
</dbReference>
<gene>
    <name evidence="2" type="ORF">A6E01_20690</name>
</gene>
<evidence type="ECO:0008006" key="4">
    <source>
        <dbReference type="Google" id="ProtNLM"/>
    </source>
</evidence>
<accession>A0AAN1CUD4</accession>
<dbReference type="KEGG" id="vbr:A6E01_20690"/>
<sequence length="258" mass="29242">MADGDKSKSSGSGFKLTIPIVGYALRVLFRAFKVSALAGFCLLLMEWSLFFFNQEKGFEPALGRYSQLSEQVLANSSQFLAEDKWLRSANDSVTYVTANISDLKNSVKASSASTSASEIKDSEYYNPVYFPWQEIFSDIFIGAYEYAPNLVYIWLLVTLSWLAKMLTVVSMIIPGLMFLFAGVVDGLAQRKIDTYRGRRDSIDKFEKWVYATKASCYIVLFFYIAIPSSFTAYLFMIPFSCLMAVFVRNVVSTYKKYN</sequence>
<dbReference type="Proteomes" id="UP000092018">
    <property type="component" value="Plasmid unnamed1"/>
</dbReference>
<feature type="transmembrane region" description="Helical" evidence="1">
    <location>
        <begin position="208"/>
        <end position="226"/>
    </location>
</feature>
<dbReference type="AlphaFoldDB" id="A0AAN1CUD4"/>
<feature type="transmembrane region" description="Helical" evidence="1">
    <location>
        <begin position="146"/>
        <end position="163"/>
    </location>
</feature>
<dbReference type="Pfam" id="PF14348">
    <property type="entry name" value="DtrJ-like"/>
    <property type="match status" value="1"/>
</dbReference>
<dbReference type="InterPro" id="IPR022266">
    <property type="entry name" value="DtrJ-like"/>
</dbReference>
<geneLocation type="plasmid" evidence="2 3">
    <name>unnamed1</name>
</geneLocation>
<keyword evidence="2" id="KW-0614">Plasmid</keyword>
<keyword evidence="1" id="KW-0472">Membrane</keyword>
<proteinExistence type="predicted"/>